<proteinExistence type="predicted"/>
<organism evidence="2 3">
    <name type="scientific">Gulo gulo</name>
    <name type="common">Wolverine</name>
    <name type="synonym">Gluton</name>
    <dbReference type="NCBI Taxonomy" id="48420"/>
    <lineage>
        <taxon>Eukaryota</taxon>
        <taxon>Metazoa</taxon>
        <taxon>Chordata</taxon>
        <taxon>Craniata</taxon>
        <taxon>Vertebrata</taxon>
        <taxon>Euteleostomi</taxon>
        <taxon>Mammalia</taxon>
        <taxon>Eutheria</taxon>
        <taxon>Laurasiatheria</taxon>
        <taxon>Carnivora</taxon>
        <taxon>Caniformia</taxon>
        <taxon>Musteloidea</taxon>
        <taxon>Mustelidae</taxon>
        <taxon>Guloninae</taxon>
        <taxon>Gulo</taxon>
    </lineage>
</organism>
<sequence>MTVFQCRLCLIPRLSNIHSRRPLDSSFPECLSLSLSSHSLYFWTRPLSLPIRAAAEASQSPDCDDKPDKGRSGNIAGAEFLNLSKSPHINRATRWENQNLWTFKAKLDSKPCPEHRPPTATRPTSDWCPCRRTRTEARGPCQLDLRAGQSQSSQQVLTRKDSMSVGEQQLKPEE</sequence>
<feature type="region of interest" description="Disordered" evidence="1">
    <location>
        <begin position="58"/>
        <end position="77"/>
    </location>
</feature>
<name>A0A9X9M070_GULGU</name>
<feature type="non-terminal residue" evidence="2">
    <location>
        <position position="174"/>
    </location>
</feature>
<accession>A0A9X9M070</accession>
<evidence type="ECO:0000313" key="2">
    <source>
        <dbReference type="EMBL" id="VCX10538.1"/>
    </source>
</evidence>
<dbReference type="Proteomes" id="UP000269945">
    <property type="component" value="Unassembled WGS sequence"/>
</dbReference>
<feature type="compositionally biased region" description="Basic and acidic residues" evidence="1">
    <location>
        <begin position="108"/>
        <end position="117"/>
    </location>
</feature>
<dbReference type="EMBL" id="CYRY02033853">
    <property type="protein sequence ID" value="VCX10538.1"/>
    <property type="molecule type" value="Genomic_DNA"/>
</dbReference>
<feature type="region of interest" description="Disordered" evidence="1">
    <location>
        <begin position="108"/>
        <end position="174"/>
    </location>
</feature>
<gene>
    <name evidence="2" type="ORF">BN2614_LOCUS1</name>
</gene>
<evidence type="ECO:0000256" key="1">
    <source>
        <dbReference type="SAM" id="MobiDB-lite"/>
    </source>
</evidence>
<protein>
    <submittedName>
        <fullName evidence="2">Uncharacterized protein</fullName>
    </submittedName>
</protein>
<feature type="compositionally biased region" description="Polar residues" evidence="1">
    <location>
        <begin position="148"/>
        <end position="157"/>
    </location>
</feature>
<keyword evidence="3" id="KW-1185">Reference proteome</keyword>
<dbReference type="AlphaFoldDB" id="A0A9X9M070"/>
<reference evidence="2 3" key="1">
    <citation type="submission" date="2018-10" db="EMBL/GenBank/DDBJ databases">
        <authorList>
            <person name="Ekblom R."/>
            <person name="Jareborg N."/>
        </authorList>
    </citation>
    <scope>NUCLEOTIDE SEQUENCE [LARGE SCALE GENOMIC DNA]</scope>
    <source>
        <tissue evidence="2">Muscle</tissue>
    </source>
</reference>
<comment type="caution">
    <text evidence="2">The sequence shown here is derived from an EMBL/GenBank/DDBJ whole genome shotgun (WGS) entry which is preliminary data.</text>
</comment>
<evidence type="ECO:0000313" key="3">
    <source>
        <dbReference type="Proteomes" id="UP000269945"/>
    </source>
</evidence>